<protein>
    <recommendedName>
        <fullName evidence="3">DUF3553 domain-containing protein</fullName>
    </recommendedName>
</protein>
<evidence type="ECO:0008006" key="3">
    <source>
        <dbReference type="Google" id="ProtNLM"/>
    </source>
</evidence>
<keyword evidence="2" id="KW-1185">Reference proteome</keyword>
<dbReference type="EMBL" id="FMZX01000001">
    <property type="protein sequence ID" value="SDC20113.1"/>
    <property type="molecule type" value="Genomic_DNA"/>
</dbReference>
<dbReference type="InterPro" id="IPR021938">
    <property type="entry name" value="DUF3553"/>
</dbReference>
<gene>
    <name evidence="1" type="ORF">SAMN04487779_1001226</name>
</gene>
<proteinExistence type="predicted"/>
<dbReference type="STRING" id="938405.SAMN02927895_00411"/>
<dbReference type="OrthoDB" id="7361229at2"/>
<dbReference type="Proteomes" id="UP000198925">
    <property type="component" value="Unassembled WGS sequence"/>
</dbReference>
<accession>A0A1G6JN34</accession>
<sequence>MPSLLEPGMRVRHPGQPDWGIGQIQSVIGDRVTVNFEHAGKVLINAALVTLEPLAEPWP</sequence>
<dbReference type="Pfam" id="PF12073">
    <property type="entry name" value="DUF3553"/>
    <property type="match status" value="1"/>
</dbReference>
<organism evidence="1 2">
    <name type="scientific">Belnapia rosea</name>
    <dbReference type="NCBI Taxonomy" id="938405"/>
    <lineage>
        <taxon>Bacteria</taxon>
        <taxon>Pseudomonadati</taxon>
        <taxon>Pseudomonadota</taxon>
        <taxon>Alphaproteobacteria</taxon>
        <taxon>Acetobacterales</taxon>
        <taxon>Roseomonadaceae</taxon>
        <taxon>Belnapia</taxon>
    </lineage>
</organism>
<name>A0A1G6JN34_9PROT</name>
<evidence type="ECO:0000313" key="1">
    <source>
        <dbReference type="EMBL" id="SDC20113.1"/>
    </source>
</evidence>
<reference evidence="1 2" key="1">
    <citation type="submission" date="2016-10" db="EMBL/GenBank/DDBJ databases">
        <authorList>
            <person name="de Groot N.N."/>
        </authorList>
    </citation>
    <scope>NUCLEOTIDE SEQUENCE [LARGE SCALE GENOMIC DNA]</scope>
    <source>
        <strain evidence="1 2">CPCC 100156</strain>
    </source>
</reference>
<dbReference type="AlphaFoldDB" id="A0A1G6JN34"/>
<evidence type="ECO:0000313" key="2">
    <source>
        <dbReference type="Proteomes" id="UP000198925"/>
    </source>
</evidence>